<dbReference type="STRING" id="1123397.SAMN05660831_01983"/>
<accession>A0A1I1TRP8</accession>
<name>A0A1I1TRP8_9GAMM</name>
<organism evidence="3 4">
    <name type="scientific">Thiohalospira halophila DSM 15071</name>
    <dbReference type="NCBI Taxonomy" id="1123397"/>
    <lineage>
        <taxon>Bacteria</taxon>
        <taxon>Pseudomonadati</taxon>
        <taxon>Pseudomonadota</taxon>
        <taxon>Gammaproteobacteria</taxon>
        <taxon>Thiohalospirales</taxon>
        <taxon>Thiohalospiraceae</taxon>
        <taxon>Thiohalospira</taxon>
    </lineage>
</organism>
<dbReference type="PROSITE" id="PS51371">
    <property type="entry name" value="CBS"/>
    <property type="match status" value="1"/>
</dbReference>
<evidence type="ECO:0000313" key="3">
    <source>
        <dbReference type="EMBL" id="SFD61209.1"/>
    </source>
</evidence>
<dbReference type="AlphaFoldDB" id="A0A1I1TRP8"/>
<reference evidence="3 4" key="1">
    <citation type="submission" date="2016-10" db="EMBL/GenBank/DDBJ databases">
        <authorList>
            <person name="de Groot N.N."/>
        </authorList>
    </citation>
    <scope>NUCLEOTIDE SEQUENCE [LARGE SCALE GENOMIC DNA]</scope>
    <source>
        <strain evidence="3 4">HL3</strain>
    </source>
</reference>
<dbReference type="EMBL" id="FOMJ01000006">
    <property type="protein sequence ID" value="SFD61209.1"/>
    <property type="molecule type" value="Genomic_DNA"/>
</dbReference>
<dbReference type="SUPFAM" id="SSF54631">
    <property type="entry name" value="CBS-domain pair"/>
    <property type="match status" value="1"/>
</dbReference>
<dbReference type="Proteomes" id="UP000198611">
    <property type="component" value="Unassembled WGS sequence"/>
</dbReference>
<dbReference type="OrthoDB" id="9794094at2"/>
<evidence type="ECO:0000256" key="1">
    <source>
        <dbReference type="PROSITE-ProRule" id="PRU00703"/>
    </source>
</evidence>
<evidence type="ECO:0000313" key="4">
    <source>
        <dbReference type="Proteomes" id="UP000198611"/>
    </source>
</evidence>
<keyword evidence="1" id="KW-0129">CBS domain</keyword>
<keyword evidence="4" id="KW-1185">Reference proteome</keyword>
<proteinExistence type="predicted"/>
<dbReference type="Gene3D" id="3.10.580.10">
    <property type="entry name" value="CBS-domain"/>
    <property type="match status" value="1"/>
</dbReference>
<sequence>MRTDEWLRDHPRDPLLVPHDAPTAEAAARLLEDGHRDLFVTDDQGRVCGHIGHLRIARLLLAEQRPRLSRRHLLERVAGGTAADLMERHFAHAGPDEALEDVIHRLLDHDQDELAILADDHRPLGAIDLTAVLRARLAEDGGD</sequence>
<gene>
    <name evidence="3" type="ORF">SAMN05660831_01983</name>
</gene>
<feature type="domain" description="CBS" evidence="2">
    <location>
        <begin position="10"/>
        <end position="67"/>
    </location>
</feature>
<dbReference type="RefSeq" id="WP_093428606.1">
    <property type="nucleotide sequence ID" value="NZ_FOMJ01000006.1"/>
</dbReference>
<dbReference type="Pfam" id="PF00571">
    <property type="entry name" value="CBS"/>
    <property type="match status" value="2"/>
</dbReference>
<protein>
    <submittedName>
        <fullName evidence="3">CBS domain-containing protein</fullName>
    </submittedName>
</protein>
<dbReference type="CDD" id="cd02205">
    <property type="entry name" value="CBS_pair_SF"/>
    <property type="match status" value="1"/>
</dbReference>
<dbReference type="InterPro" id="IPR046342">
    <property type="entry name" value="CBS_dom_sf"/>
</dbReference>
<dbReference type="InterPro" id="IPR000644">
    <property type="entry name" value="CBS_dom"/>
</dbReference>
<evidence type="ECO:0000259" key="2">
    <source>
        <dbReference type="PROSITE" id="PS51371"/>
    </source>
</evidence>